<feature type="compositionally biased region" description="Polar residues" evidence="1">
    <location>
        <begin position="52"/>
        <end position="65"/>
    </location>
</feature>
<dbReference type="PANTHER" id="PTHR37187:SF19">
    <property type="entry name" value="(RAPE) HYPOTHETICAL PROTEIN"/>
    <property type="match status" value="1"/>
</dbReference>
<dbReference type="Gramene" id="EOY27825">
    <property type="protein sequence ID" value="EOY27825"/>
    <property type="gene ID" value="TCM_029570"/>
</dbReference>
<feature type="region of interest" description="Disordered" evidence="1">
    <location>
        <begin position="254"/>
        <end position="303"/>
    </location>
</feature>
<feature type="compositionally biased region" description="Polar residues" evidence="1">
    <location>
        <begin position="274"/>
        <end position="295"/>
    </location>
</feature>
<dbReference type="STRING" id="3641.A0A061GD81"/>
<dbReference type="OMA" id="SPARECH"/>
<keyword evidence="3" id="KW-1185">Reference proteome</keyword>
<dbReference type="HOGENOM" id="CLU_840475_0_0_1"/>
<organism evidence="2 3">
    <name type="scientific">Theobroma cacao</name>
    <name type="common">Cacao</name>
    <name type="synonym">Cocoa</name>
    <dbReference type="NCBI Taxonomy" id="3641"/>
    <lineage>
        <taxon>Eukaryota</taxon>
        <taxon>Viridiplantae</taxon>
        <taxon>Streptophyta</taxon>
        <taxon>Embryophyta</taxon>
        <taxon>Tracheophyta</taxon>
        <taxon>Spermatophyta</taxon>
        <taxon>Magnoliopsida</taxon>
        <taxon>eudicotyledons</taxon>
        <taxon>Gunneridae</taxon>
        <taxon>Pentapetalae</taxon>
        <taxon>rosids</taxon>
        <taxon>malvids</taxon>
        <taxon>Malvales</taxon>
        <taxon>Malvaceae</taxon>
        <taxon>Byttnerioideae</taxon>
        <taxon>Theobroma</taxon>
    </lineage>
</organism>
<dbReference type="eggNOG" id="ENOG502S15Q">
    <property type="taxonomic scope" value="Eukaryota"/>
</dbReference>
<feature type="compositionally biased region" description="Basic and acidic residues" evidence="1">
    <location>
        <begin position="154"/>
        <end position="163"/>
    </location>
</feature>
<name>A0A061GD81_THECC</name>
<proteinExistence type="predicted"/>
<dbReference type="EMBL" id="CM001884">
    <property type="protein sequence ID" value="EOY27826.1"/>
    <property type="molecule type" value="Genomic_DNA"/>
</dbReference>
<evidence type="ECO:0000256" key="1">
    <source>
        <dbReference type="SAM" id="MobiDB-lite"/>
    </source>
</evidence>
<dbReference type="InParanoid" id="A0A061GD81"/>
<evidence type="ECO:0000313" key="3">
    <source>
        <dbReference type="Proteomes" id="UP000026915"/>
    </source>
</evidence>
<dbReference type="EMBL" id="CM001884">
    <property type="protein sequence ID" value="EOY27825.1"/>
    <property type="molecule type" value="Genomic_DNA"/>
</dbReference>
<dbReference type="PANTHER" id="PTHR37187">
    <property type="entry name" value="EXPRESSED PROTEIN"/>
    <property type="match status" value="1"/>
</dbReference>
<dbReference type="EMBL" id="CM001884">
    <property type="protein sequence ID" value="EOY27827.1"/>
    <property type="molecule type" value="Genomic_DNA"/>
</dbReference>
<accession>A0A061GD81</accession>
<gene>
    <name evidence="2" type="ORF">TCM_029570</name>
</gene>
<dbReference type="Proteomes" id="UP000026915">
    <property type="component" value="Chromosome 6"/>
</dbReference>
<feature type="region of interest" description="Disordered" evidence="1">
    <location>
        <begin position="1"/>
        <end position="163"/>
    </location>
</feature>
<sequence>MPSGAKKRKAAKKKKEQAANNINSSTNNNPHGNDDPKSQDERDSDGGDVGSPASQDDQNHQNAFSQGREEGKSAPSSVQSYVTEDKSVEEAARDLESTEKLGLDDVVAVKIDKELEPKEDMESTRVIIQHVEHDKSSSSSSRSSSSSSDDESEASEKKSKEEAFNFVPEATSYNIEDKSATIMSEEVVKVAENEKLGDVDSNSAVETAAVDNLVKTVLSVPEKVDHAVEISLKKSVVSDVVEVGLKESEEKLLPSTNGFSRDELEGNEGKIFPLSSTSTAESSNVAEKIQESGTPDYSEKQPFVASTPPMVQRTSVLSCCGLFDIFTGSGR</sequence>
<dbReference type="Gramene" id="EOY27826">
    <property type="protein sequence ID" value="EOY27826"/>
    <property type="gene ID" value="TCM_029570"/>
</dbReference>
<feature type="compositionally biased region" description="Basic and acidic residues" evidence="1">
    <location>
        <begin position="83"/>
        <end position="103"/>
    </location>
</feature>
<feature type="compositionally biased region" description="Basic residues" evidence="1">
    <location>
        <begin position="1"/>
        <end position="15"/>
    </location>
</feature>
<feature type="compositionally biased region" description="Basic and acidic residues" evidence="1">
    <location>
        <begin position="110"/>
        <end position="123"/>
    </location>
</feature>
<dbReference type="AlphaFoldDB" id="A0A061GD81"/>
<feature type="compositionally biased region" description="Low complexity" evidence="1">
    <location>
        <begin position="137"/>
        <end position="147"/>
    </location>
</feature>
<protein>
    <submittedName>
        <fullName evidence="2">Uncharacterized protein isoform 1</fullName>
    </submittedName>
</protein>
<feature type="compositionally biased region" description="Low complexity" evidence="1">
    <location>
        <begin position="18"/>
        <end position="29"/>
    </location>
</feature>
<dbReference type="Gramene" id="EOY27827">
    <property type="protein sequence ID" value="EOY27827"/>
    <property type="gene ID" value="TCM_029570"/>
</dbReference>
<evidence type="ECO:0000313" key="2">
    <source>
        <dbReference type="EMBL" id="EOY27825.1"/>
    </source>
</evidence>
<feature type="compositionally biased region" description="Basic and acidic residues" evidence="1">
    <location>
        <begin position="32"/>
        <end position="45"/>
    </location>
</feature>
<reference evidence="2 3" key="1">
    <citation type="journal article" date="2013" name="Genome Biol.">
        <title>The genome sequence of the most widely cultivated cacao type and its use to identify candidate genes regulating pod color.</title>
        <authorList>
            <person name="Motamayor J.C."/>
            <person name="Mockaitis K."/>
            <person name="Schmutz J."/>
            <person name="Haiminen N."/>
            <person name="Iii D.L."/>
            <person name="Cornejo O."/>
            <person name="Findley S.D."/>
            <person name="Zheng P."/>
            <person name="Utro F."/>
            <person name="Royaert S."/>
            <person name="Saski C."/>
            <person name="Jenkins J."/>
            <person name="Podicheti R."/>
            <person name="Zhao M."/>
            <person name="Scheffler B.E."/>
            <person name="Stack J.C."/>
            <person name="Feltus F.A."/>
            <person name="Mustiga G.M."/>
            <person name="Amores F."/>
            <person name="Phillips W."/>
            <person name="Marelli J.P."/>
            <person name="May G.D."/>
            <person name="Shapiro H."/>
            <person name="Ma J."/>
            <person name="Bustamante C.D."/>
            <person name="Schnell R.J."/>
            <person name="Main D."/>
            <person name="Gilbert D."/>
            <person name="Parida L."/>
            <person name="Kuhn D.N."/>
        </authorList>
    </citation>
    <scope>NUCLEOTIDE SEQUENCE [LARGE SCALE GENOMIC DNA]</scope>
    <source>
        <strain evidence="3">cv. Matina 1-6</strain>
    </source>
</reference>